<dbReference type="AlphaFoldDB" id="A0A9P7W5H8"/>
<comment type="caution">
    <text evidence="1">The sequence shown here is derived from an EMBL/GenBank/DDBJ whole genome shotgun (WGS) entry which is preliminary data.</text>
</comment>
<dbReference type="Proteomes" id="UP000812287">
    <property type="component" value="Unassembled WGS sequence"/>
</dbReference>
<accession>A0A9P7W5H8</accession>
<dbReference type="EMBL" id="MU250523">
    <property type="protein sequence ID" value="KAG7452513.1"/>
    <property type="molecule type" value="Genomic_DNA"/>
</dbReference>
<proteinExistence type="predicted"/>
<evidence type="ECO:0000313" key="2">
    <source>
        <dbReference type="Proteomes" id="UP000812287"/>
    </source>
</evidence>
<dbReference type="RefSeq" id="XP_043046013.1">
    <property type="nucleotide sequence ID" value="XM_043184712.1"/>
</dbReference>
<organism evidence="1 2">
    <name type="scientific">Guyanagaster necrorhizus</name>
    <dbReference type="NCBI Taxonomy" id="856835"/>
    <lineage>
        <taxon>Eukaryota</taxon>
        <taxon>Fungi</taxon>
        <taxon>Dikarya</taxon>
        <taxon>Basidiomycota</taxon>
        <taxon>Agaricomycotina</taxon>
        <taxon>Agaricomycetes</taxon>
        <taxon>Agaricomycetidae</taxon>
        <taxon>Agaricales</taxon>
        <taxon>Marasmiineae</taxon>
        <taxon>Physalacriaceae</taxon>
        <taxon>Guyanagaster</taxon>
    </lineage>
</organism>
<keyword evidence="2" id="KW-1185">Reference proteome</keyword>
<name>A0A9P7W5H8_9AGAR</name>
<reference evidence="1" key="1">
    <citation type="submission" date="2020-11" db="EMBL/GenBank/DDBJ databases">
        <title>Adaptations for nitrogen fixation in a non-lichenized fungal sporocarp promotes dispersal by wood-feeding termites.</title>
        <authorList>
            <consortium name="DOE Joint Genome Institute"/>
            <person name="Koch R.A."/>
            <person name="Yoon G."/>
            <person name="Arayal U."/>
            <person name="Lail K."/>
            <person name="Amirebrahimi M."/>
            <person name="Labutti K."/>
            <person name="Lipzen A."/>
            <person name="Riley R."/>
            <person name="Barry K."/>
            <person name="Henrissat B."/>
            <person name="Grigoriev I.V."/>
            <person name="Herr J.R."/>
            <person name="Aime M.C."/>
        </authorList>
    </citation>
    <scope>NUCLEOTIDE SEQUENCE</scope>
    <source>
        <strain evidence="1">MCA 3950</strain>
    </source>
</reference>
<dbReference type="GeneID" id="66107009"/>
<evidence type="ECO:0000313" key="1">
    <source>
        <dbReference type="EMBL" id="KAG7452513.1"/>
    </source>
</evidence>
<dbReference type="OrthoDB" id="191139at2759"/>
<sequence>MLFMHPDIGAYSSVFVAASPEVDADPRYQGGYLQPIAQLGEASKTACDPEVARELWQTSEKIVEGMLSLS</sequence>
<gene>
    <name evidence="1" type="ORF">BT62DRAFT_925057</name>
</gene>
<protein>
    <submittedName>
        <fullName evidence="1">Uncharacterized protein</fullName>
    </submittedName>
</protein>